<keyword evidence="1" id="KW-1133">Transmembrane helix</keyword>
<accession>A0A8S5LR51</accession>
<evidence type="ECO:0000313" key="2">
    <source>
        <dbReference type="EMBL" id="DAD72410.1"/>
    </source>
</evidence>
<feature type="transmembrane region" description="Helical" evidence="1">
    <location>
        <begin position="42"/>
        <end position="65"/>
    </location>
</feature>
<reference evidence="2" key="1">
    <citation type="journal article" date="2021" name="Proc. Natl. Acad. Sci. U.S.A.">
        <title>A Catalog of Tens of Thousands of Viruses from Human Metagenomes Reveals Hidden Associations with Chronic Diseases.</title>
        <authorList>
            <person name="Tisza M.J."/>
            <person name="Buck C.B."/>
        </authorList>
    </citation>
    <scope>NUCLEOTIDE SEQUENCE</scope>
    <source>
        <strain evidence="2">CtfJc17</strain>
    </source>
</reference>
<keyword evidence="1" id="KW-0812">Transmembrane</keyword>
<protein>
    <submittedName>
        <fullName evidence="2">Uncharacterized protein</fullName>
    </submittedName>
</protein>
<evidence type="ECO:0000256" key="1">
    <source>
        <dbReference type="SAM" id="Phobius"/>
    </source>
</evidence>
<sequence length="68" mass="8439">MITIYHILKAIGAIYITYQLIQNEKRYTKYKSTHPNTKRRKYLFILEQLLWILNLIAYYIILHIIQYY</sequence>
<organism evidence="2">
    <name type="scientific">Myoviridae sp. ctfJc17</name>
    <dbReference type="NCBI Taxonomy" id="2827612"/>
    <lineage>
        <taxon>Viruses</taxon>
        <taxon>Duplodnaviria</taxon>
        <taxon>Heunggongvirae</taxon>
        <taxon>Uroviricota</taxon>
        <taxon>Caudoviricetes</taxon>
    </lineage>
</organism>
<keyword evidence="1" id="KW-0472">Membrane</keyword>
<dbReference type="EMBL" id="BK015898">
    <property type="protein sequence ID" value="DAD72410.1"/>
    <property type="molecule type" value="Genomic_DNA"/>
</dbReference>
<proteinExistence type="predicted"/>
<feature type="transmembrane region" description="Helical" evidence="1">
    <location>
        <begin position="6"/>
        <end position="21"/>
    </location>
</feature>
<name>A0A8S5LR51_9CAUD</name>